<dbReference type="Proteomes" id="UP001164963">
    <property type="component" value="Chromosome"/>
</dbReference>
<keyword evidence="2" id="KW-1185">Reference proteome</keyword>
<reference evidence="1" key="1">
    <citation type="journal article" date="2022" name="Front. Microbiol.">
        <title>Mirubactin C rescues the lethal effect of cell wall biosynthesis mutations in Bacillus subtilis.</title>
        <authorList>
            <person name="Kepplinger B."/>
            <person name="Wen X."/>
            <person name="Tyler A.R."/>
            <person name="Kim B.Y."/>
            <person name="Brown J."/>
            <person name="Banks P."/>
            <person name="Dashti Y."/>
            <person name="Mackenzie E.S."/>
            <person name="Wills C."/>
            <person name="Kawai Y."/>
            <person name="Waldron K.J."/>
            <person name="Allenby N.E.E."/>
            <person name="Wu L.J."/>
            <person name="Hall M.J."/>
            <person name="Errington J."/>
        </authorList>
    </citation>
    <scope>NUCLEOTIDE SEQUENCE</scope>
    <source>
        <strain evidence="1">MDA8-470</strain>
    </source>
</reference>
<evidence type="ECO:0000313" key="2">
    <source>
        <dbReference type="Proteomes" id="UP001164963"/>
    </source>
</evidence>
<organism evidence="1 2">
    <name type="scientific">Streptomyces drozdowiczii</name>
    <dbReference type="NCBI Taxonomy" id="202862"/>
    <lineage>
        <taxon>Bacteria</taxon>
        <taxon>Bacillati</taxon>
        <taxon>Actinomycetota</taxon>
        <taxon>Actinomycetes</taxon>
        <taxon>Kitasatosporales</taxon>
        <taxon>Streptomycetaceae</taxon>
        <taxon>Streptomyces</taxon>
    </lineage>
</organism>
<name>A0ABY6PPG2_9ACTN</name>
<sequence length="188" mass="19901">MDTTPNYGIPYPECDPPRVVDASDAGQIAALAYAADAALDLVYALAEQDVFNPDSVRMQAASVTGTGQDRYPLFTSDTIDTGGMSDTTNGVVRLVEPGRYYVGAYTTSTTTTLTQLRIRFLLNGSPVSNFQTPGYVTGSGGALIAGYADAVLTVQESATLSIQIRHSSSGATSWNSAAELWATQLEHF</sequence>
<dbReference type="EMBL" id="CP098740">
    <property type="protein sequence ID" value="UZK54093.1"/>
    <property type="molecule type" value="Genomic_DNA"/>
</dbReference>
<dbReference type="RefSeq" id="WP_265540536.1">
    <property type="nucleotide sequence ID" value="NZ_CP098740.1"/>
</dbReference>
<accession>A0ABY6PPG2</accession>
<gene>
    <name evidence="1" type="ORF">NEH16_07935</name>
</gene>
<evidence type="ECO:0000313" key="1">
    <source>
        <dbReference type="EMBL" id="UZK54093.1"/>
    </source>
</evidence>
<proteinExistence type="predicted"/>
<protein>
    <recommendedName>
        <fullName evidence="3">C1q domain-containing protein</fullName>
    </recommendedName>
</protein>
<evidence type="ECO:0008006" key="3">
    <source>
        <dbReference type="Google" id="ProtNLM"/>
    </source>
</evidence>